<evidence type="ECO:0000256" key="1">
    <source>
        <dbReference type="SAM" id="MobiDB-lite"/>
    </source>
</evidence>
<sequence>MGLLSSLLAEAATSRPGEVVIETDQPLRLMHTQGGATLGEALSGEVVFDALVEVLSCEQQADLALGEPVKFDLVVDQVMWHLVGETAREMTSVRARPGADGFEPGDSVPIALDEPEVPADVPRAPRRHPSGPADIDIEIQIDDDALEERAGVRLAALRPITIEAEPRVGWPRRVAGTGWNGRVESPRRRAPPQPPGRDVGRREDLDTMALAIPSGTMAFLHRASGGAEALARALGWPLRTIGERDVPERVHAECAALPDGAALVVTLEDPSPWLPWLLRRVEEGRRVLVETQATSPAGARRIVLGVAASERAADWLGAIRVVHATQLGGEWTLLSFET</sequence>
<gene>
    <name evidence="2" type="ORF">K7C98_11350</name>
</gene>
<reference evidence="2" key="1">
    <citation type="submission" date="2021-08" db="EMBL/GenBank/DDBJ databases">
        <authorList>
            <person name="Stevens D.C."/>
        </authorList>
    </citation>
    <scope>NUCLEOTIDE SEQUENCE</scope>
    <source>
        <strain evidence="2">DSM 53165</strain>
    </source>
</reference>
<dbReference type="RefSeq" id="WP_224191624.1">
    <property type="nucleotide sequence ID" value="NZ_JAIRAU010000009.1"/>
</dbReference>
<evidence type="ECO:0000313" key="3">
    <source>
        <dbReference type="Proteomes" id="UP001139031"/>
    </source>
</evidence>
<dbReference type="EMBL" id="JAIRAU010000009">
    <property type="protein sequence ID" value="MBZ5709852.1"/>
    <property type="molecule type" value="Genomic_DNA"/>
</dbReference>
<dbReference type="Proteomes" id="UP001139031">
    <property type="component" value="Unassembled WGS sequence"/>
</dbReference>
<accession>A0ABS7TNP3</accession>
<protein>
    <recommendedName>
        <fullName evidence="4">DUF4388 domain-containing protein</fullName>
    </recommendedName>
</protein>
<keyword evidence="3" id="KW-1185">Reference proteome</keyword>
<comment type="caution">
    <text evidence="2">The sequence shown here is derived from an EMBL/GenBank/DDBJ whole genome shotgun (WGS) entry which is preliminary data.</text>
</comment>
<name>A0ABS7TNP3_9BACT</name>
<feature type="region of interest" description="Disordered" evidence="1">
    <location>
        <begin position="177"/>
        <end position="202"/>
    </location>
</feature>
<evidence type="ECO:0000313" key="2">
    <source>
        <dbReference type="EMBL" id="MBZ5709852.1"/>
    </source>
</evidence>
<organism evidence="2 3">
    <name type="scientific">Nannocystis pusilla</name>
    <dbReference type="NCBI Taxonomy" id="889268"/>
    <lineage>
        <taxon>Bacteria</taxon>
        <taxon>Pseudomonadati</taxon>
        <taxon>Myxococcota</taxon>
        <taxon>Polyangia</taxon>
        <taxon>Nannocystales</taxon>
        <taxon>Nannocystaceae</taxon>
        <taxon>Nannocystis</taxon>
    </lineage>
</organism>
<proteinExistence type="predicted"/>
<evidence type="ECO:0008006" key="4">
    <source>
        <dbReference type="Google" id="ProtNLM"/>
    </source>
</evidence>